<reference evidence="2" key="1">
    <citation type="journal article" date="2015" name="Nature">
        <title>Complex archaea that bridge the gap between prokaryotes and eukaryotes.</title>
        <authorList>
            <person name="Spang A."/>
            <person name="Saw J.H."/>
            <person name="Jorgensen S.L."/>
            <person name="Zaremba-Niedzwiedzka K."/>
            <person name="Martijn J."/>
            <person name="Lind A.E."/>
            <person name="van Eijk R."/>
            <person name="Schleper C."/>
            <person name="Guy L."/>
            <person name="Ettema T.J."/>
        </authorList>
    </citation>
    <scope>NUCLEOTIDE SEQUENCE</scope>
</reference>
<dbReference type="EMBL" id="LAZR01002767">
    <property type="protein sequence ID" value="KKN25841.1"/>
    <property type="molecule type" value="Genomic_DNA"/>
</dbReference>
<feature type="domain" description="GH29D-like beta-sandwich" evidence="1">
    <location>
        <begin position="22"/>
        <end position="76"/>
    </location>
</feature>
<gene>
    <name evidence="2" type="ORF">LCGC14_0880730</name>
</gene>
<name>A0A0F9RLJ6_9ZZZZ</name>
<protein>
    <recommendedName>
        <fullName evidence="1">GH29D-like beta-sandwich domain-containing protein</fullName>
    </recommendedName>
</protein>
<proteinExistence type="predicted"/>
<sequence length="333" mass="36769">MAVVTLIIIESDIQLLSGIPKFVVLATNVPATIFYTLDGTDPTSFSLVYLGGELKLPTNQTTVTFKVFATDGVDSSAIIERIYRPVFDGLRQSHDQVTGTNLPNNVTNTRFPYGDQAPSLPVQWGSFGPNALIVDSPDSVNLFDGYDGTGTGALAGGIDLSLEEYLILFSERNATGERGRGIGTLPAQISIIEPEPPLTSSNMNDKFFDPRALVIYQDSREEPYDPEILQINRQFFSLEDSNSERIKDGILLNTTALEGLAPTGSFVRAHFNPTDNTTTYYYHDSQTLRWIISKEPAPVLNPRTGIFNIIFSSRSPGDKFVFRWIPFKGSRII</sequence>
<evidence type="ECO:0000259" key="1">
    <source>
        <dbReference type="Pfam" id="PF13290"/>
    </source>
</evidence>
<organism evidence="2">
    <name type="scientific">marine sediment metagenome</name>
    <dbReference type="NCBI Taxonomy" id="412755"/>
    <lineage>
        <taxon>unclassified sequences</taxon>
        <taxon>metagenomes</taxon>
        <taxon>ecological metagenomes</taxon>
    </lineage>
</organism>
<accession>A0A0F9RLJ6</accession>
<dbReference type="AlphaFoldDB" id="A0A0F9RLJ6"/>
<evidence type="ECO:0000313" key="2">
    <source>
        <dbReference type="EMBL" id="KKN25841.1"/>
    </source>
</evidence>
<comment type="caution">
    <text evidence="2">The sequence shown here is derived from an EMBL/GenBank/DDBJ whole genome shotgun (WGS) entry which is preliminary data.</text>
</comment>
<dbReference type="Pfam" id="PF13290">
    <property type="entry name" value="CHB_HEX_C_1"/>
    <property type="match status" value="1"/>
</dbReference>
<dbReference type="InterPro" id="IPR059177">
    <property type="entry name" value="GH29D-like_dom"/>
</dbReference>